<dbReference type="CDD" id="cd16262">
    <property type="entry name" value="EFG_III"/>
    <property type="match status" value="1"/>
</dbReference>
<gene>
    <name evidence="4" type="ORF">H6G06_15375</name>
</gene>
<evidence type="ECO:0000313" key="4">
    <source>
        <dbReference type="EMBL" id="MBD2294826.1"/>
    </source>
</evidence>
<dbReference type="SUPFAM" id="SSF54980">
    <property type="entry name" value="EF-G C-terminal domain-like"/>
    <property type="match status" value="2"/>
</dbReference>
<dbReference type="InterPro" id="IPR027417">
    <property type="entry name" value="P-loop_NTPase"/>
</dbReference>
<dbReference type="Gene3D" id="3.40.50.300">
    <property type="entry name" value="P-loop containing nucleotide triphosphate hydrolases"/>
    <property type="match status" value="1"/>
</dbReference>
<dbReference type="Pfam" id="PF22042">
    <property type="entry name" value="EF-G_D2"/>
    <property type="match status" value="1"/>
</dbReference>
<dbReference type="InterPro" id="IPR000640">
    <property type="entry name" value="EFG_V-like"/>
</dbReference>
<evidence type="ECO:0000259" key="3">
    <source>
        <dbReference type="PROSITE" id="PS51722"/>
    </source>
</evidence>
<feature type="domain" description="Tr-type G" evidence="3">
    <location>
        <begin position="7"/>
        <end position="279"/>
    </location>
</feature>
<dbReference type="Pfam" id="PF00009">
    <property type="entry name" value="GTP_EFTU"/>
    <property type="match status" value="1"/>
</dbReference>
<dbReference type="InterPro" id="IPR053905">
    <property type="entry name" value="EF-G-like_DII"/>
</dbReference>
<dbReference type="SMART" id="SM00889">
    <property type="entry name" value="EFG_IV"/>
    <property type="match status" value="1"/>
</dbReference>
<proteinExistence type="predicted"/>
<dbReference type="SUPFAM" id="SSF54211">
    <property type="entry name" value="Ribosomal protein S5 domain 2-like"/>
    <property type="match status" value="1"/>
</dbReference>
<dbReference type="InterPro" id="IPR009022">
    <property type="entry name" value="EFG_III"/>
</dbReference>
<dbReference type="InterPro" id="IPR005225">
    <property type="entry name" value="Small_GTP-bd"/>
</dbReference>
<keyword evidence="4" id="KW-0251">Elongation factor</keyword>
<dbReference type="CDD" id="cd01434">
    <property type="entry name" value="EFG_mtEFG1_IV"/>
    <property type="match status" value="1"/>
</dbReference>
<dbReference type="InterPro" id="IPR005517">
    <property type="entry name" value="Transl_elong_EFG/EF2_IV"/>
</dbReference>
<organism evidence="4 5">
    <name type="scientific">Anabaena sphaerica FACHB-251</name>
    <dbReference type="NCBI Taxonomy" id="2692883"/>
    <lineage>
        <taxon>Bacteria</taxon>
        <taxon>Bacillati</taxon>
        <taxon>Cyanobacteriota</taxon>
        <taxon>Cyanophyceae</taxon>
        <taxon>Nostocales</taxon>
        <taxon>Nostocaceae</taxon>
        <taxon>Anabaena</taxon>
    </lineage>
</organism>
<reference evidence="5" key="1">
    <citation type="journal article" date="2020" name="ISME J.">
        <title>Comparative genomics reveals insights into cyanobacterial evolution and habitat adaptation.</title>
        <authorList>
            <person name="Chen M.Y."/>
            <person name="Teng W.K."/>
            <person name="Zhao L."/>
            <person name="Hu C.X."/>
            <person name="Zhou Y.K."/>
            <person name="Han B.P."/>
            <person name="Song L.R."/>
            <person name="Shu W.S."/>
        </authorList>
    </citation>
    <scope>NUCLEOTIDE SEQUENCE [LARGE SCALE GENOMIC DNA]</scope>
    <source>
        <strain evidence="5">FACHB-251</strain>
    </source>
</reference>
<dbReference type="InterPro" id="IPR047872">
    <property type="entry name" value="EFG_IV"/>
</dbReference>
<dbReference type="Pfam" id="PF00679">
    <property type="entry name" value="EFG_C"/>
    <property type="match status" value="1"/>
</dbReference>
<dbReference type="NCBIfam" id="NF009891">
    <property type="entry name" value="PRK13351.1-1"/>
    <property type="match status" value="1"/>
</dbReference>
<dbReference type="InterPro" id="IPR020568">
    <property type="entry name" value="Ribosomal_Su5_D2-typ_SF"/>
</dbReference>
<dbReference type="FunFam" id="3.30.70.870:FF:000016">
    <property type="entry name" value="Translation elongation factor G"/>
    <property type="match status" value="1"/>
</dbReference>
<comment type="caution">
    <text evidence="4">The sequence shown here is derived from an EMBL/GenBank/DDBJ whole genome shotgun (WGS) entry which is preliminary data.</text>
</comment>
<keyword evidence="4" id="KW-0648">Protein biosynthesis</keyword>
<dbReference type="RefSeq" id="WP_190561593.1">
    <property type="nucleotide sequence ID" value="NZ_JACJQU010000008.1"/>
</dbReference>
<dbReference type="InterPro" id="IPR009000">
    <property type="entry name" value="Transl_B-barrel_sf"/>
</dbReference>
<dbReference type="AlphaFoldDB" id="A0A926WHT9"/>
<dbReference type="Gene3D" id="3.30.70.870">
    <property type="entry name" value="Elongation Factor G (Translational Gtpase), domain 3"/>
    <property type="match status" value="1"/>
</dbReference>
<protein>
    <submittedName>
        <fullName evidence="4">Elongation factor G</fullName>
    </submittedName>
</protein>
<dbReference type="GO" id="GO:0005525">
    <property type="term" value="F:GTP binding"/>
    <property type="evidence" value="ECO:0007669"/>
    <property type="project" value="UniProtKB-KW"/>
</dbReference>
<evidence type="ECO:0000256" key="1">
    <source>
        <dbReference type="ARBA" id="ARBA00022741"/>
    </source>
</evidence>
<evidence type="ECO:0000256" key="2">
    <source>
        <dbReference type="ARBA" id="ARBA00023134"/>
    </source>
</evidence>
<dbReference type="Gene3D" id="3.30.70.240">
    <property type="match status" value="1"/>
</dbReference>
<dbReference type="SUPFAM" id="SSF52540">
    <property type="entry name" value="P-loop containing nucleoside triphosphate hydrolases"/>
    <property type="match status" value="1"/>
</dbReference>
<dbReference type="NCBIfam" id="NF009379">
    <property type="entry name" value="PRK12740.1-3"/>
    <property type="match status" value="1"/>
</dbReference>
<accession>A0A926WHT9</accession>
<dbReference type="PANTHER" id="PTHR43261:SF7">
    <property type="entry name" value="ELONGATION FACTOR G-LIKE PROTEIN"/>
    <property type="match status" value="1"/>
</dbReference>
<evidence type="ECO:0000313" key="5">
    <source>
        <dbReference type="Proteomes" id="UP000662185"/>
    </source>
</evidence>
<dbReference type="InterPro" id="IPR014721">
    <property type="entry name" value="Ribsml_uS5_D2-typ_fold_subgr"/>
</dbReference>
<dbReference type="CDD" id="cd03713">
    <property type="entry name" value="EFG_mtEFG_C"/>
    <property type="match status" value="1"/>
</dbReference>
<dbReference type="PROSITE" id="PS51722">
    <property type="entry name" value="G_TR_2"/>
    <property type="match status" value="1"/>
</dbReference>
<dbReference type="NCBIfam" id="TIGR00231">
    <property type="entry name" value="small_GTP"/>
    <property type="match status" value="1"/>
</dbReference>
<dbReference type="InterPro" id="IPR041095">
    <property type="entry name" value="EFG_II"/>
</dbReference>
<dbReference type="InterPro" id="IPR035649">
    <property type="entry name" value="EFG_V"/>
</dbReference>
<name>A0A926WHT9_9NOST</name>
<dbReference type="SMART" id="SM00838">
    <property type="entry name" value="EFG_C"/>
    <property type="match status" value="1"/>
</dbReference>
<dbReference type="FunFam" id="3.30.70.240:FF:000001">
    <property type="entry name" value="Elongation factor G"/>
    <property type="match status" value="1"/>
</dbReference>
<dbReference type="PANTHER" id="PTHR43261">
    <property type="entry name" value="TRANSLATION ELONGATION FACTOR G-RELATED"/>
    <property type="match status" value="1"/>
</dbReference>
<dbReference type="Gene3D" id="3.30.230.10">
    <property type="match status" value="1"/>
</dbReference>
<dbReference type="InterPro" id="IPR000795">
    <property type="entry name" value="T_Tr_GTP-bd_dom"/>
</dbReference>
<dbReference type="CDD" id="cd04170">
    <property type="entry name" value="EF-G_bact"/>
    <property type="match status" value="1"/>
</dbReference>
<dbReference type="GO" id="GO:0032790">
    <property type="term" value="P:ribosome disassembly"/>
    <property type="evidence" value="ECO:0007669"/>
    <property type="project" value="TreeGrafter"/>
</dbReference>
<dbReference type="InterPro" id="IPR035647">
    <property type="entry name" value="EFG_III/V"/>
</dbReference>
<dbReference type="Gene3D" id="2.40.30.10">
    <property type="entry name" value="Translation factors"/>
    <property type="match status" value="1"/>
</dbReference>
<dbReference type="SUPFAM" id="SSF50447">
    <property type="entry name" value="Translation proteins"/>
    <property type="match status" value="1"/>
</dbReference>
<dbReference type="NCBIfam" id="NF009381">
    <property type="entry name" value="PRK12740.1-5"/>
    <property type="match status" value="1"/>
</dbReference>
<keyword evidence="1" id="KW-0547">Nucleotide-binding</keyword>
<dbReference type="EMBL" id="JACJQU010000008">
    <property type="protein sequence ID" value="MBD2294826.1"/>
    <property type="molecule type" value="Genomic_DNA"/>
</dbReference>
<dbReference type="GO" id="GO:0003924">
    <property type="term" value="F:GTPase activity"/>
    <property type="evidence" value="ECO:0007669"/>
    <property type="project" value="InterPro"/>
</dbReference>
<keyword evidence="2" id="KW-0342">GTP-binding</keyword>
<keyword evidence="5" id="KW-1185">Reference proteome</keyword>
<dbReference type="Pfam" id="PF14492">
    <property type="entry name" value="EFG_III"/>
    <property type="match status" value="1"/>
</dbReference>
<dbReference type="PRINTS" id="PR00315">
    <property type="entry name" value="ELONGATNFCT"/>
</dbReference>
<dbReference type="GO" id="GO:0003746">
    <property type="term" value="F:translation elongation factor activity"/>
    <property type="evidence" value="ECO:0007669"/>
    <property type="project" value="UniProtKB-KW"/>
</dbReference>
<dbReference type="Pfam" id="PF03764">
    <property type="entry name" value="EFG_IV"/>
    <property type="match status" value="1"/>
</dbReference>
<dbReference type="Proteomes" id="UP000662185">
    <property type="component" value="Unassembled WGS sequence"/>
</dbReference>
<sequence length="678" mass="75164">MNEKVKSGSRNVAIVGPYLSGKTTLLESLLFVSGAISRKGNVKDGNTVGDSANEARDRRMSVEISAACTEYENTRFTFIDCPGSVEFAQETYNALMGIDAAIVVCEPIRDRVLTLAPLFKFLDDWEIPHIIFVNKMDRANIHVLETLKALKAVSSRPLVLHQYPIMQGEELTGFIDMVSEEAYQYHAGAAADSIPFPEELKAEEHQARAEMLEALANFDDHLLEELLEDIEPPQDEILKDLKLELGADLVVPVFFGVAEQDYGVRPLLEAMLREAPAPETTMERRLGKISDTPLAQVLKTFYTPQGGKLSLVRVWQGTLTDGIVLNGVRAGGIYRLMGQQQQQINQAVAGEIVALSRLEGIKTGDTISTNSHLQELPKAENLEPVFALAITPEKRNDEVKLSAAITKLLEEDSSLAWEQHGDTHEVILWGQGEIHLQVALDRLRRKYNLPMSTHLPQVPYKETIRKPVNSVHGRYKHQSGGHGQFGDVFLDIQPLPRGEGFNFNEKIVGGVVPRQYIPGVEMGVREFLTHGPLGFPMVDVAVTLTNGSYHSVDSSEQAFKQAARLAMQTGVPQAQPTLLEPILKVDVNTPSEFTSKVLQLLSGRRGQILGYEGRQDWQGWDKVSAYLPQAEMQDFIVELRSLTLGVGSFHWEQDHLQEVPEKLAERILVTNGNGGNGK</sequence>